<feature type="domain" description="CBS" evidence="9">
    <location>
        <begin position="75"/>
        <end position="134"/>
    </location>
</feature>
<reference evidence="10" key="1">
    <citation type="journal article" date="2022" name="Cell">
        <title>Design, construction, and in vivo augmentation of a complex gut microbiome.</title>
        <authorList>
            <person name="Cheng A.G."/>
            <person name="Ho P.Y."/>
            <person name="Aranda-Diaz A."/>
            <person name="Jain S."/>
            <person name="Yu F.B."/>
            <person name="Meng X."/>
            <person name="Wang M."/>
            <person name="Iakiviak M."/>
            <person name="Nagashima K."/>
            <person name="Zhao A."/>
            <person name="Murugkar P."/>
            <person name="Patil A."/>
            <person name="Atabakhsh K."/>
            <person name="Weakley A."/>
            <person name="Yan J."/>
            <person name="Brumbaugh A.R."/>
            <person name="Higginbottom S."/>
            <person name="Dimas A."/>
            <person name="Shiver A.L."/>
            <person name="Deutschbauer A."/>
            <person name="Neff N."/>
            <person name="Sonnenburg J.L."/>
            <person name="Huang K.C."/>
            <person name="Fischbach M.A."/>
        </authorList>
    </citation>
    <scope>NUCLEOTIDE SEQUENCE</scope>
    <source>
        <strain evidence="10">DSM 19829</strain>
    </source>
</reference>
<dbReference type="PANTHER" id="PTHR12112">
    <property type="entry name" value="BNIP - RELATED"/>
    <property type="match status" value="1"/>
</dbReference>
<dbReference type="Gene3D" id="3.90.1640.10">
    <property type="entry name" value="inorganic pyrophosphatase (n-terminal core)"/>
    <property type="match status" value="2"/>
</dbReference>
<evidence type="ECO:0000256" key="4">
    <source>
        <dbReference type="ARBA" id="ARBA00022801"/>
    </source>
</evidence>
<dbReference type="PANTHER" id="PTHR12112:SF22">
    <property type="entry name" value="MANGANESE-DEPENDENT INORGANIC PYROPHOSPHATASE-RELATED"/>
    <property type="match status" value="1"/>
</dbReference>
<keyword evidence="11" id="KW-1185">Reference proteome</keyword>
<dbReference type="InterPro" id="IPR010766">
    <property type="entry name" value="DRTGG"/>
</dbReference>
<evidence type="ECO:0000259" key="9">
    <source>
        <dbReference type="PROSITE" id="PS51371"/>
    </source>
</evidence>
<evidence type="ECO:0000313" key="11">
    <source>
        <dbReference type="Proteomes" id="UP001060164"/>
    </source>
</evidence>
<name>A0ABY5VLQ7_9FIRM</name>
<dbReference type="GO" id="GO:0004427">
    <property type="term" value="F:inorganic diphosphate phosphatase activity"/>
    <property type="evidence" value="ECO:0007669"/>
    <property type="project" value="UniProtKB-EC"/>
</dbReference>
<dbReference type="EC" id="3.6.1.1" evidence="2"/>
<dbReference type="InterPro" id="IPR001667">
    <property type="entry name" value="DDH_dom"/>
</dbReference>
<keyword evidence="8" id="KW-0129">CBS domain</keyword>
<dbReference type="InterPro" id="IPR046342">
    <property type="entry name" value="CBS_dom_sf"/>
</dbReference>
<dbReference type="Pfam" id="PF07085">
    <property type="entry name" value="DRTGG"/>
    <property type="match status" value="1"/>
</dbReference>
<accession>A0ABY5VLQ7</accession>
<dbReference type="NCBIfam" id="NF003877">
    <property type="entry name" value="PRK05427.1"/>
    <property type="match status" value="1"/>
</dbReference>
<dbReference type="InterPro" id="IPR038222">
    <property type="entry name" value="DHHA2_dom_sf"/>
</dbReference>
<dbReference type="Proteomes" id="UP001060164">
    <property type="component" value="Chromosome"/>
</dbReference>
<evidence type="ECO:0000256" key="1">
    <source>
        <dbReference type="ARBA" id="ARBA00001936"/>
    </source>
</evidence>
<dbReference type="InterPro" id="IPR038763">
    <property type="entry name" value="DHH_sf"/>
</dbReference>
<comment type="catalytic activity">
    <reaction evidence="7">
        <text>diphosphate + H2O = 2 phosphate + H(+)</text>
        <dbReference type="Rhea" id="RHEA:24576"/>
        <dbReference type="ChEBI" id="CHEBI:15377"/>
        <dbReference type="ChEBI" id="CHEBI:15378"/>
        <dbReference type="ChEBI" id="CHEBI:33019"/>
        <dbReference type="ChEBI" id="CHEBI:43474"/>
        <dbReference type="EC" id="3.6.1.1"/>
    </reaction>
</comment>
<dbReference type="SUPFAM" id="SSF64182">
    <property type="entry name" value="DHH phosphoesterases"/>
    <property type="match status" value="1"/>
</dbReference>
<organism evidence="10 11">
    <name type="scientific">Ruminococcus gauvreauii</name>
    <dbReference type="NCBI Taxonomy" id="438033"/>
    <lineage>
        <taxon>Bacteria</taxon>
        <taxon>Bacillati</taxon>
        <taxon>Bacillota</taxon>
        <taxon>Clostridia</taxon>
        <taxon>Eubacteriales</taxon>
        <taxon>Oscillospiraceae</taxon>
        <taxon>Ruminococcus</taxon>
    </lineage>
</organism>
<sequence>MEKKQEIYVLGHKNPDTDSICSAIAYADMKNRTEDGTFIPMRAGVVNEETEYVLTRFQVPAPAYLADVGTQVRDMDIHKTQGTRNNVSVKTAFNLMKDNGAVTLPITDDEGYLEGLITIGDIARSYMDAYDNTVIAAAKTQYRNIAETLNGEILVGDADAYFDKGKAVIGASNPDKMEEFIDDGDLVILGNRSEDHLCAVEQNASCIIIALGAKVSAVIQRFARENNCVIISTPYDTLTIAKLINQSIPVRHLMKTKNLITFRTDDFTDDIRDIMGKNRHRDFPVLDRQGKYVGTVSRRNLLNINKKQVILVDHNEKSQAVDNIQEAEIIEIIDHHRIGSLQTIQPVVFRNQPVGCTATIIYQLYDEKNLEILPDIAGLLCAAIISDTLMFRSPTCTAFDKMAAKELASIAGIQIEEFAAEMFKAGSNLENKSPEEIFYQDFKKFIVDDATFGVGQINSMSAEELQHIKDRLQPNIERECGRNGLQMVFFMLTNIMDESTELLLNGEGAAHLVTQAFEDAEITEGSCKLPGVVSRKKQLIPSFMRALQES</sequence>
<dbReference type="InterPro" id="IPR028979">
    <property type="entry name" value="Ser_kin/Pase_Hpr-like_N_sf"/>
</dbReference>
<dbReference type="Pfam" id="PF01368">
    <property type="entry name" value="DHH"/>
    <property type="match status" value="1"/>
</dbReference>
<evidence type="ECO:0000313" key="10">
    <source>
        <dbReference type="EMBL" id="UWP61121.1"/>
    </source>
</evidence>
<dbReference type="InterPro" id="IPR004097">
    <property type="entry name" value="DHHA2"/>
</dbReference>
<dbReference type="SUPFAM" id="SSF54631">
    <property type="entry name" value="CBS-domain pair"/>
    <property type="match status" value="1"/>
</dbReference>
<evidence type="ECO:0000256" key="2">
    <source>
        <dbReference type="ARBA" id="ARBA00012146"/>
    </source>
</evidence>
<comment type="cofactor">
    <cofactor evidence="1">
        <name>Mn(2+)</name>
        <dbReference type="ChEBI" id="CHEBI:29035"/>
    </cofactor>
</comment>
<keyword evidence="3" id="KW-0479">Metal-binding</keyword>
<feature type="domain" description="CBS" evidence="9">
    <location>
        <begin position="254"/>
        <end position="312"/>
    </location>
</feature>
<evidence type="ECO:0000256" key="3">
    <source>
        <dbReference type="ARBA" id="ARBA00022723"/>
    </source>
</evidence>
<dbReference type="Pfam" id="PF02833">
    <property type="entry name" value="DHHA2"/>
    <property type="match status" value="1"/>
</dbReference>
<keyword evidence="4 10" id="KW-0378">Hydrolase</keyword>
<dbReference type="NCBIfam" id="NF011442">
    <property type="entry name" value="PRK14869.1-4"/>
    <property type="match status" value="1"/>
</dbReference>
<dbReference type="InterPro" id="IPR000644">
    <property type="entry name" value="CBS_dom"/>
</dbReference>
<dbReference type="PROSITE" id="PS51371">
    <property type="entry name" value="CBS"/>
    <property type="match status" value="2"/>
</dbReference>
<evidence type="ECO:0000256" key="5">
    <source>
        <dbReference type="ARBA" id="ARBA00023211"/>
    </source>
</evidence>
<keyword evidence="5" id="KW-0464">Manganese</keyword>
<dbReference type="NCBIfam" id="NF011443">
    <property type="entry name" value="PRK14869.1-5"/>
    <property type="match status" value="1"/>
</dbReference>
<evidence type="ECO:0000256" key="7">
    <source>
        <dbReference type="ARBA" id="ARBA00047820"/>
    </source>
</evidence>
<dbReference type="Pfam" id="PF00571">
    <property type="entry name" value="CBS"/>
    <property type="match status" value="2"/>
</dbReference>
<dbReference type="SMART" id="SM01131">
    <property type="entry name" value="DHHA2"/>
    <property type="match status" value="1"/>
</dbReference>
<protein>
    <recommendedName>
        <fullName evidence="2">inorganic diphosphatase</fullName>
        <ecNumber evidence="2">3.6.1.1</ecNumber>
    </recommendedName>
    <alternativeName>
        <fullName evidence="6">Pyrophosphate phospho-hydrolase</fullName>
    </alternativeName>
</protein>
<evidence type="ECO:0000256" key="6">
    <source>
        <dbReference type="ARBA" id="ARBA00032535"/>
    </source>
</evidence>
<dbReference type="SMART" id="SM00116">
    <property type="entry name" value="CBS"/>
    <property type="match status" value="2"/>
</dbReference>
<dbReference type="EMBL" id="CP102290">
    <property type="protein sequence ID" value="UWP61121.1"/>
    <property type="molecule type" value="Genomic_DNA"/>
</dbReference>
<dbReference type="SUPFAM" id="SSF75138">
    <property type="entry name" value="HprK N-terminal domain-like"/>
    <property type="match status" value="1"/>
</dbReference>
<proteinExistence type="predicted"/>
<gene>
    <name evidence="10" type="ORF">NQ502_08850</name>
</gene>
<dbReference type="Gene3D" id="3.40.1390.20">
    <property type="entry name" value="HprK N-terminal domain-like"/>
    <property type="match status" value="1"/>
</dbReference>
<dbReference type="Gene3D" id="3.10.310.20">
    <property type="entry name" value="DHHA2 domain"/>
    <property type="match status" value="1"/>
</dbReference>
<evidence type="ECO:0000256" key="8">
    <source>
        <dbReference type="PROSITE-ProRule" id="PRU00703"/>
    </source>
</evidence>